<evidence type="ECO:0000313" key="2">
    <source>
        <dbReference type="EMBL" id="KAJ6823857.1"/>
    </source>
</evidence>
<dbReference type="SUPFAM" id="SSF50249">
    <property type="entry name" value="Nucleic acid-binding proteins"/>
    <property type="match status" value="1"/>
</dbReference>
<gene>
    <name evidence="2" type="ORF">M6B38_127860</name>
</gene>
<evidence type="ECO:0000259" key="1">
    <source>
        <dbReference type="SMART" id="SM01383"/>
    </source>
</evidence>
<name>A0AAX6G688_IRIPA</name>
<dbReference type="Gene3D" id="2.40.50.140">
    <property type="entry name" value="Nucleic acid-binding proteins"/>
    <property type="match status" value="1"/>
</dbReference>
<dbReference type="Proteomes" id="UP001140949">
    <property type="component" value="Unassembled WGS sequence"/>
</dbReference>
<evidence type="ECO:0000313" key="3">
    <source>
        <dbReference type="Proteomes" id="UP001140949"/>
    </source>
</evidence>
<dbReference type="GO" id="GO:0006412">
    <property type="term" value="P:translation"/>
    <property type="evidence" value="ECO:0007669"/>
    <property type="project" value="InterPro"/>
</dbReference>
<reference evidence="2" key="1">
    <citation type="journal article" date="2023" name="GigaByte">
        <title>Genome assembly of the bearded iris, Iris pallida Lam.</title>
        <authorList>
            <person name="Bruccoleri R.E."/>
            <person name="Oakeley E.J."/>
            <person name="Faust A.M.E."/>
            <person name="Altorfer M."/>
            <person name="Dessus-Babus S."/>
            <person name="Burckhardt D."/>
            <person name="Oertli M."/>
            <person name="Naumann U."/>
            <person name="Petersen F."/>
            <person name="Wong J."/>
        </authorList>
    </citation>
    <scope>NUCLEOTIDE SEQUENCE</scope>
    <source>
        <strain evidence="2">GSM-AAB239-AS_SAM_17_03QT</strain>
    </source>
</reference>
<dbReference type="SMART" id="SM01383">
    <property type="entry name" value="Ribosomal_L2"/>
    <property type="match status" value="1"/>
</dbReference>
<sequence length="98" mass="11082">MDSIVVVKVVMPEELLPQGIEGEVISVYTVKSIFDGMKKTYLVESLTIEYDPNRNVYIYLIHYGDGEKRYILHPRGAIIGDTIVSGTEVPISMEMPYL</sequence>
<dbReference type="GO" id="GO:0003735">
    <property type="term" value="F:structural constituent of ribosome"/>
    <property type="evidence" value="ECO:0007669"/>
    <property type="project" value="InterPro"/>
</dbReference>
<protein>
    <recommendedName>
        <fullName evidence="1">Large ribosomal subunit protein uL2 RNA-binding domain-containing protein</fullName>
    </recommendedName>
</protein>
<organism evidence="2 3">
    <name type="scientific">Iris pallida</name>
    <name type="common">Sweet iris</name>
    <dbReference type="NCBI Taxonomy" id="29817"/>
    <lineage>
        <taxon>Eukaryota</taxon>
        <taxon>Viridiplantae</taxon>
        <taxon>Streptophyta</taxon>
        <taxon>Embryophyta</taxon>
        <taxon>Tracheophyta</taxon>
        <taxon>Spermatophyta</taxon>
        <taxon>Magnoliopsida</taxon>
        <taxon>Liliopsida</taxon>
        <taxon>Asparagales</taxon>
        <taxon>Iridaceae</taxon>
        <taxon>Iridoideae</taxon>
        <taxon>Irideae</taxon>
        <taxon>Iris</taxon>
    </lineage>
</organism>
<feature type="domain" description="Large ribosomal subunit protein uL2 RNA-binding" evidence="1">
    <location>
        <begin position="22"/>
        <end position="85"/>
    </location>
</feature>
<accession>A0AAX6G688</accession>
<proteinExistence type="predicted"/>
<comment type="caution">
    <text evidence="2">The sequence shown here is derived from an EMBL/GenBank/DDBJ whole genome shotgun (WGS) entry which is preliminary data.</text>
</comment>
<dbReference type="GO" id="GO:0005840">
    <property type="term" value="C:ribosome"/>
    <property type="evidence" value="ECO:0007669"/>
    <property type="project" value="InterPro"/>
</dbReference>
<dbReference type="EMBL" id="JANAVB010022596">
    <property type="protein sequence ID" value="KAJ6823857.1"/>
    <property type="molecule type" value="Genomic_DNA"/>
</dbReference>
<dbReference type="Pfam" id="PF00181">
    <property type="entry name" value="Ribosomal_L2_N"/>
    <property type="match status" value="1"/>
</dbReference>
<dbReference type="AlphaFoldDB" id="A0AAX6G688"/>
<keyword evidence="3" id="KW-1185">Reference proteome</keyword>
<dbReference type="InterPro" id="IPR012340">
    <property type="entry name" value="NA-bd_OB-fold"/>
</dbReference>
<reference evidence="2" key="2">
    <citation type="submission" date="2023-04" db="EMBL/GenBank/DDBJ databases">
        <authorList>
            <person name="Bruccoleri R.E."/>
            <person name="Oakeley E.J."/>
            <person name="Faust A.-M."/>
            <person name="Dessus-Babus S."/>
            <person name="Altorfer M."/>
            <person name="Burckhardt D."/>
            <person name="Oertli M."/>
            <person name="Naumann U."/>
            <person name="Petersen F."/>
            <person name="Wong J."/>
        </authorList>
    </citation>
    <scope>NUCLEOTIDE SEQUENCE</scope>
    <source>
        <strain evidence="2">GSM-AAB239-AS_SAM_17_03QT</strain>
        <tissue evidence="2">Leaf</tissue>
    </source>
</reference>
<dbReference type="InterPro" id="IPR022666">
    <property type="entry name" value="Ribosomal_uL2_RNA-bd_dom"/>
</dbReference>